<dbReference type="AlphaFoldDB" id="A0A8H7K578"/>
<comment type="caution">
    <text evidence="1">The sequence shown here is derived from an EMBL/GenBank/DDBJ whole genome shotgun (WGS) entry which is preliminary data.</text>
</comment>
<organism evidence="1 2">
    <name type="scientific">Bionectria ochroleuca</name>
    <name type="common">Gliocladium roseum</name>
    <dbReference type="NCBI Taxonomy" id="29856"/>
    <lineage>
        <taxon>Eukaryota</taxon>
        <taxon>Fungi</taxon>
        <taxon>Dikarya</taxon>
        <taxon>Ascomycota</taxon>
        <taxon>Pezizomycotina</taxon>
        <taxon>Sordariomycetes</taxon>
        <taxon>Hypocreomycetidae</taxon>
        <taxon>Hypocreales</taxon>
        <taxon>Bionectriaceae</taxon>
        <taxon>Clonostachys</taxon>
    </lineage>
</organism>
<reference evidence="1" key="1">
    <citation type="submission" date="2020-10" db="EMBL/GenBank/DDBJ databases">
        <title>High-Quality Genome Resource of Clonostachys rosea strain S41 by Oxford Nanopore Long-Read Sequencing.</title>
        <authorList>
            <person name="Wang H."/>
        </authorList>
    </citation>
    <scope>NUCLEOTIDE SEQUENCE</scope>
    <source>
        <strain evidence="1">S41</strain>
    </source>
</reference>
<evidence type="ECO:0000313" key="2">
    <source>
        <dbReference type="Proteomes" id="UP000616885"/>
    </source>
</evidence>
<sequence>MPKFGTYYDGEDHMFRAGRDYKIKSWVVYRPRTLPERQTPALTPQRTRRS</sequence>
<protein>
    <submittedName>
        <fullName evidence="1">Uncharacterized protein</fullName>
    </submittedName>
</protein>
<accession>A0A8H7K578</accession>
<dbReference type="EMBL" id="JADCTT010000015">
    <property type="protein sequence ID" value="KAF9744058.1"/>
    <property type="molecule type" value="Genomic_DNA"/>
</dbReference>
<name>A0A8H7K578_BIOOC</name>
<dbReference type="Proteomes" id="UP000616885">
    <property type="component" value="Unassembled WGS sequence"/>
</dbReference>
<evidence type="ECO:0000313" key="1">
    <source>
        <dbReference type="EMBL" id="KAF9744058.1"/>
    </source>
</evidence>
<gene>
    <name evidence="1" type="ORF">IM811_005638</name>
</gene>
<proteinExistence type="predicted"/>